<protein>
    <submittedName>
        <fullName evidence="1">Uncharacterized protein</fullName>
    </submittedName>
</protein>
<dbReference type="Proteomes" id="UP001160148">
    <property type="component" value="Unassembled WGS sequence"/>
</dbReference>
<evidence type="ECO:0000313" key="1">
    <source>
        <dbReference type="EMBL" id="CAI6372532.1"/>
    </source>
</evidence>
<reference evidence="1 2" key="1">
    <citation type="submission" date="2023-01" db="EMBL/GenBank/DDBJ databases">
        <authorList>
            <person name="Whitehead M."/>
        </authorList>
    </citation>
    <scope>NUCLEOTIDE SEQUENCE [LARGE SCALE GENOMIC DNA]</scope>
</reference>
<sequence length="109" mass="12860">MIVSNTAIEIEEILKIRKNAKNPIQPCLLIVGTISNPPQIMVYFDESKYVFFSIIKALDMCFKIYQLFNIEYPLESISVWMFIQRFFYNIKLPCDKPCLLIKQIISEMK</sequence>
<evidence type="ECO:0000313" key="2">
    <source>
        <dbReference type="Proteomes" id="UP001160148"/>
    </source>
</evidence>
<name>A0AAV0XXN7_9HEMI</name>
<organism evidence="1 2">
    <name type="scientific">Macrosiphum euphorbiae</name>
    <name type="common">potato aphid</name>
    <dbReference type="NCBI Taxonomy" id="13131"/>
    <lineage>
        <taxon>Eukaryota</taxon>
        <taxon>Metazoa</taxon>
        <taxon>Ecdysozoa</taxon>
        <taxon>Arthropoda</taxon>
        <taxon>Hexapoda</taxon>
        <taxon>Insecta</taxon>
        <taxon>Pterygota</taxon>
        <taxon>Neoptera</taxon>
        <taxon>Paraneoptera</taxon>
        <taxon>Hemiptera</taxon>
        <taxon>Sternorrhyncha</taxon>
        <taxon>Aphidomorpha</taxon>
        <taxon>Aphidoidea</taxon>
        <taxon>Aphididae</taxon>
        <taxon>Macrosiphini</taxon>
        <taxon>Macrosiphum</taxon>
    </lineage>
</organism>
<accession>A0AAV0XXN7</accession>
<dbReference type="EMBL" id="CARXXK010001040">
    <property type="protein sequence ID" value="CAI6372532.1"/>
    <property type="molecule type" value="Genomic_DNA"/>
</dbReference>
<comment type="caution">
    <text evidence="1">The sequence shown here is derived from an EMBL/GenBank/DDBJ whole genome shotgun (WGS) entry which is preliminary data.</text>
</comment>
<dbReference type="AlphaFoldDB" id="A0AAV0XXN7"/>
<keyword evidence="2" id="KW-1185">Reference proteome</keyword>
<gene>
    <name evidence="1" type="ORF">MEUPH1_LOCUS26387</name>
</gene>
<proteinExistence type="predicted"/>